<dbReference type="InterPro" id="IPR050484">
    <property type="entry name" value="Transf_Hexapept/Carb_Anhydrase"/>
</dbReference>
<evidence type="ECO:0000313" key="1">
    <source>
        <dbReference type="EMBL" id="APB32357.1"/>
    </source>
</evidence>
<name>A0A1J0A8V8_9CYAN</name>
<evidence type="ECO:0000313" key="2">
    <source>
        <dbReference type="Proteomes" id="UP000180235"/>
    </source>
</evidence>
<dbReference type="CDD" id="cd04645">
    <property type="entry name" value="LbH_gamma_CA_like"/>
    <property type="match status" value="1"/>
</dbReference>
<dbReference type="Proteomes" id="UP000180235">
    <property type="component" value="Chromosome"/>
</dbReference>
<dbReference type="GO" id="GO:0043886">
    <property type="term" value="F:structural constituent of carboxysome shell"/>
    <property type="evidence" value="ECO:0007669"/>
    <property type="project" value="UniProtKB-ARBA"/>
</dbReference>
<accession>A0A1J0A8V8</accession>
<protein>
    <submittedName>
        <fullName evidence="1">Hexapeptide repeat-containing transferase</fullName>
    </submittedName>
</protein>
<keyword evidence="2" id="KW-1185">Reference proteome</keyword>
<dbReference type="KEGG" id="glt:GlitD10_0056"/>
<proteinExistence type="predicted"/>
<dbReference type="PANTHER" id="PTHR13061">
    <property type="entry name" value="DYNACTIN SUBUNIT P25"/>
    <property type="match status" value="1"/>
</dbReference>
<dbReference type="SUPFAM" id="SSF51161">
    <property type="entry name" value="Trimeric LpxA-like enzymes"/>
    <property type="match status" value="1"/>
</dbReference>
<dbReference type="InterPro" id="IPR011004">
    <property type="entry name" value="Trimer_LpxA-like_sf"/>
</dbReference>
<dbReference type="PANTHER" id="PTHR13061:SF29">
    <property type="entry name" value="GAMMA CARBONIC ANHYDRASE-LIKE 1, MITOCHONDRIAL-RELATED"/>
    <property type="match status" value="1"/>
</dbReference>
<dbReference type="Gene3D" id="2.160.10.10">
    <property type="entry name" value="Hexapeptide repeat proteins"/>
    <property type="match status" value="1"/>
</dbReference>
<dbReference type="EMBL" id="CP017675">
    <property type="protein sequence ID" value="APB32357.1"/>
    <property type="molecule type" value="Genomic_DNA"/>
</dbReference>
<dbReference type="RefSeq" id="WP_071453113.1">
    <property type="nucleotide sequence ID" value="NZ_CP017675.1"/>
</dbReference>
<dbReference type="AlphaFoldDB" id="A0A1J0A8V8"/>
<dbReference type="GO" id="GO:0016740">
    <property type="term" value="F:transferase activity"/>
    <property type="evidence" value="ECO:0007669"/>
    <property type="project" value="UniProtKB-KW"/>
</dbReference>
<dbReference type="GO" id="GO:0031470">
    <property type="term" value="C:carboxysome"/>
    <property type="evidence" value="ECO:0007669"/>
    <property type="project" value="UniProtKB-ARBA"/>
</dbReference>
<keyword evidence="1" id="KW-0808">Transferase</keyword>
<reference evidence="1 2" key="1">
    <citation type="submission" date="2016-10" db="EMBL/GenBank/DDBJ databases">
        <title>Description of Gloeomargarita lithophora gen. nov., sp. nov., a thylakoid-bearing basal-branching cyanobacterium with intracellular carbonates, and proposal for Gloeomargaritales ord. nov.</title>
        <authorList>
            <person name="Moreira D."/>
            <person name="Tavera R."/>
            <person name="Benzerara K."/>
            <person name="Skouri-Panet F."/>
            <person name="Couradeau E."/>
            <person name="Gerard E."/>
            <person name="Loussert C."/>
            <person name="Novelo E."/>
            <person name="Zivanovic Y."/>
            <person name="Lopez-Garcia P."/>
        </authorList>
    </citation>
    <scope>NUCLEOTIDE SEQUENCE [LARGE SCALE GENOMIC DNA]</scope>
    <source>
        <strain evidence="1 2">D10</strain>
    </source>
</reference>
<gene>
    <name evidence="1" type="ORF">GlitD10_0056</name>
</gene>
<dbReference type="InterPro" id="IPR047324">
    <property type="entry name" value="LbH_gamma_CA-like"/>
</dbReference>
<dbReference type="STRING" id="1188229.GlitD10_0056"/>
<dbReference type="OrthoDB" id="9803036at2"/>
<organism evidence="1 2">
    <name type="scientific">Gloeomargarita lithophora Alchichica-D10</name>
    <dbReference type="NCBI Taxonomy" id="1188229"/>
    <lineage>
        <taxon>Bacteria</taxon>
        <taxon>Bacillati</taxon>
        <taxon>Cyanobacteriota</taxon>
        <taxon>Cyanophyceae</taxon>
        <taxon>Gloeomargaritales</taxon>
        <taxon>Gloeomargaritaceae</taxon>
        <taxon>Gloeomargarita</taxon>
    </lineage>
</organism>
<dbReference type="Pfam" id="PF00132">
    <property type="entry name" value="Hexapep"/>
    <property type="match status" value="1"/>
</dbReference>
<sequence>MSDFGEINCARPDIRCASFVAPNATLVGDVRLGLDANIWYQAVLRGDCSPIILGQGTNIQDGCILHGDPDAPTVLGDWVTVGHRAVIHSAQIESGTLIGIGAIVLNGVTVGTGCIVGAGALVTKSLPDYSLAVGLPAKVVREVTPQEAAGLITHAQHYVTLARQHSRQVLEGEGSPNTGLR</sequence>
<dbReference type="InterPro" id="IPR001451">
    <property type="entry name" value="Hexapep"/>
</dbReference>